<feature type="compositionally biased region" description="Low complexity" evidence="1">
    <location>
        <begin position="1634"/>
        <end position="1647"/>
    </location>
</feature>
<evidence type="ECO:0000313" key="3">
    <source>
        <dbReference type="EMBL" id="KAI9258208.1"/>
    </source>
</evidence>
<keyword evidence="4" id="KW-1185">Reference proteome</keyword>
<keyword evidence="2" id="KW-0472">Membrane</keyword>
<reference evidence="3" key="1">
    <citation type="journal article" date="2022" name="IScience">
        <title>Evolution of zygomycete secretomes and the origins of terrestrial fungal ecologies.</title>
        <authorList>
            <person name="Chang Y."/>
            <person name="Wang Y."/>
            <person name="Mondo S."/>
            <person name="Ahrendt S."/>
            <person name="Andreopoulos W."/>
            <person name="Barry K."/>
            <person name="Beard J."/>
            <person name="Benny G.L."/>
            <person name="Blankenship S."/>
            <person name="Bonito G."/>
            <person name="Cuomo C."/>
            <person name="Desiro A."/>
            <person name="Gervers K.A."/>
            <person name="Hundley H."/>
            <person name="Kuo A."/>
            <person name="LaButti K."/>
            <person name="Lang B.F."/>
            <person name="Lipzen A."/>
            <person name="O'Donnell K."/>
            <person name="Pangilinan J."/>
            <person name="Reynolds N."/>
            <person name="Sandor L."/>
            <person name="Smith M.E."/>
            <person name="Tsang A."/>
            <person name="Grigoriev I.V."/>
            <person name="Stajich J.E."/>
            <person name="Spatafora J.W."/>
        </authorList>
    </citation>
    <scope>NUCLEOTIDE SEQUENCE</scope>
    <source>
        <strain evidence="3">RSA 2281</strain>
    </source>
</reference>
<evidence type="ECO:0000313" key="4">
    <source>
        <dbReference type="Proteomes" id="UP001209540"/>
    </source>
</evidence>
<feature type="transmembrane region" description="Helical" evidence="2">
    <location>
        <begin position="66"/>
        <end position="90"/>
    </location>
</feature>
<dbReference type="PANTHER" id="PTHR35895:SF1">
    <property type="entry name" value="LIPID-BINDING SERUM GLYCOPROTEIN C-TERMINAL DOMAIN-CONTAINING PROTEIN"/>
    <property type="match status" value="1"/>
</dbReference>
<feature type="region of interest" description="Disordered" evidence="1">
    <location>
        <begin position="1577"/>
        <end position="1661"/>
    </location>
</feature>
<accession>A0AAD5PC59</accession>
<keyword evidence="2" id="KW-1133">Transmembrane helix</keyword>
<evidence type="ECO:0000256" key="1">
    <source>
        <dbReference type="SAM" id="MobiDB-lite"/>
    </source>
</evidence>
<dbReference type="InterPro" id="IPR022185">
    <property type="entry name" value="DUF3712"/>
</dbReference>
<evidence type="ECO:0000256" key="2">
    <source>
        <dbReference type="SAM" id="Phobius"/>
    </source>
</evidence>
<name>A0AAD5PC59_9FUNG</name>
<keyword evidence="2" id="KW-0812">Transmembrane</keyword>
<feature type="compositionally biased region" description="Basic and acidic residues" evidence="1">
    <location>
        <begin position="1621"/>
        <end position="1633"/>
    </location>
</feature>
<organism evidence="3 4">
    <name type="scientific">Phascolomyces articulosus</name>
    <dbReference type="NCBI Taxonomy" id="60185"/>
    <lineage>
        <taxon>Eukaryota</taxon>
        <taxon>Fungi</taxon>
        <taxon>Fungi incertae sedis</taxon>
        <taxon>Mucoromycota</taxon>
        <taxon>Mucoromycotina</taxon>
        <taxon>Mucoromycetes</taxon>
        <taxon>Mucorales</taxon>
        <taxon>Lichtheimiaceae</taxon>
        <taxon>Phascolomyces</taxon>
    </lineage>
</organism>
<feature type="compositionally biased region" description="Low complexity" evidence="1">
    <location>
        <begin position="1586"/>
        <end position="1600"/>
    </location>
</feature>
<dbReference type="Proteomes" id="UP001209540">
    <property type="component" value="Unassembled WGS sequence"/>
</dbReference>
<reference evidence="3" key="2">
    <citation type="submission" date="2023-02" db="EMBL/GenBank/DDBJ databases">
        <authorList>
            <consortium name="DOE Joint Genome Institute"/>
            <person name="Mondo S.J."/>
            <person name="Chang Y."/>
            <person name="Wang Y."/>
            <person name="Ahrendt S."/>
            <person name="Andreopoulos W."/>
            <person name="Barry K."/>
            <person name="Beard J."/>
            <person name="Benny G.L."/>
            <person name="Blankenship S."/>
            <person name="Bonito G."/>
            <person name="Cuomo C."/>
            <person name="Desiro A."/>
            <person name="Gervers K.A."/>
            <person name="Hundley H."/>
            <person name="Kuo A."/>
            <person name="LaButti K."/>
            <person name="Lang B.F."/>
            <person name="Lipzen A."/>
            <person name="O'Donnell K."/>
            <person name="Pangilinan J."/>
            <person name="Reynolds N."/>
            <person name="Sandor L."/>
            <person name="Smith M.W."/>
            <person name="Tsang A."/>
            <person name="Grigoriev I.V."/>
            <person name="Stajich J.E."/>
            <person name="Spatafora J.W."/>
        </authorList>
    </citation>
    <scope>NUCLEOTIDE SEQUENCE</scope>
    <source>
        <strain evidence="3">RSA 2281</strain>
    </source>
</reference>
<comment type="caution">
    <text evidence="3">The sequence shown here is derived from an EMBL/GenBank/DDBJ whole genome shotgun (WGS) entry which is preliminary data.</text>
</comment>
<gene>
    <name evidence="3" type="ORF">BDA99DRAFT_113950</name>
</gene>
<dbReference type="EMBL" id="JAIXMP010000019">
    <property type="protein sequence ID" value="KAI9258208.1"/>
    <property type="molecule type" value="Genomic_DNA"/>
</dbReference>
<dbReference type="InterPro" id="IPR046368">
    <property type="entry name" value="Tag1"/>
</dbReference>
<dbReference type="GO" id="GO:0000329">
    <property type="term" value="C:fungal-type vacuole membrane"/>
    <property type="evidence" value="ECO:0007669"/>
    <property type="project" value="InterPro"/>
</dbReference>
<sequence length="1661" mass="175647">MATHATDYHDGRLPIATSTPDNSQYLHNEHHAIQGSVRSVDEGIMEEYSEKPPPPPRRRFYKQKRYWIICSILTVIIVVVAVLLIVFVFFPMIAQHIMNQAGIDVEGADITFSAPNDNLSKRQVVEQQPVDMNSTFYMKMTSKLTNTGPFSADIVFHNPINVYYNETLLGTVTLPDTHVSGGSGKLEAVTPFEIQDPEYFALFTKDMLAQENFIWKMKGKLDITALSRTATVDLDKEIHLLGMNGFPEVKITSFELPGDAPQGGIIVNLGTQLTSPSPIGVQLGTIALQIGYEGVNLGQVVSEGVTLKQGPNDLMLKGVLTPQANPADLEKVGVLFSNYVAGKMSMTSATGVSASPNGKDTIGWLSEGFKSVKLNVGLGLEQPLSIIKGVSMGYLDMTFTPDAPYSPVTTAPAVVADFSIPFGFSLNITEVSQELKLGTNDTGDFASISVPYVPAQSDQAAGKLQFAMNNATIQGLEGKENQFNDFTFALTASDLYSFQVGGNASTKTSTPIGNIVLSGISFEVPTSLHGLQFLNSTPTVINGVDVTGGTSENLLLSINVTMENPADFSISTGDVNFAFLASTEQLGNVQLSNLKLNRGSNSVTASSTFDPKKSPVGQNLLSTFVMGQNNDVAISGFDGSTAIASLAGALGAITIDTTLPGLQSKLVQGSKLTVLPSSPQDGIVNVQVSLANPFSAGLTITTVKSSVTYKGMPVGNIDQDISGQPFIVAGHTTAESAPLQMTMNIEPAAVALLLRTLALDANLDTRPLDAMLGMGGFSIAGMDDVAPDSSLFNGFNISSYVMDAMKILKADLQLSSGLTIGEYQNDLAFSQSDVGVQTGEDVTLLIPIVGQPIVQQIVDGAELAFETIILSEPSDTAFKVQMKGSITNAGPMDAAIAFPEPLTVYWEGKELGKVSMPTINSKADVGAQFDVTGQMTVADQGTMGDFAGYMINNKDFKWNIRTGGVAVTALGFTFTGISMDKYVTLLGCNGFKDAVTINSFNLPSNDPDGGITLTADTTINNPSQVGFSLSGASFKAVYKEILLGPLASDGPANFAPKAASNIKMKGRLIPQDTDEGLKAVTEVFENYLAAKDTLINVLGESGSGPGGVVGWLTAGFKTIKIENVVMPGPETPPELIPAITMKNMQMDFTKDPYAPTAGSTQVEAQLKNPFGFPLGVSQLNMDVIAGKDGTDMASLKIPDEKATTSSTGLVTTQFSGVPFKVYDDKHPLFDGFVKLLTSQGNVTFELAGSSNAITDTAIGSLKLNNITFDVDTSLAGFNNFGGKTDILSLAVTGATKEYIIVSLKISMTNPSQITIKLGGMKLNVFMNEFNAQVGDATLKDVTIVPGENQMDAEMHMYSTNEKALGQLLSNYMTGAQVPLSVKGFEGSTDIASLKDGLSTVNLATTMVGIKDKLVVDAVVNAGLDAILAKKAQTQVTLYNPIDTTFTLISVKADIHTQGKSGYFKVGSIDYTLDSPMTVNAKESAQSANWPVTVESDIGQLLELLTTPDLKIDIQQNVTIRIGGGDGFTGGLFYYQDQVPCKINLDILGLAKNNPGNATTDALPADVVSQLPDNMLKSLGISKPEETPAASPEASASASSGTEEKAKEDTPAATTPAPSSNDDAKESSSDDSAKESSSAEESSDASSGGDDKPGFSLWPFKL</sequence>
<proteinExistence type="predicted"/>
<dbReference type="PANTHER" id="PTHR35895">
    <property type="entry name" value="CHROMOSOME 16, WHOLE GENOME SHOTGUN SEQUENCE"/>
    <property type="match status" value="1"/>
</dbReference>
<dbReference type="Pfam" id="PF12505">
    <property type="entry name" value="DUF3712"/>
    <property type="match status" value="4"/>
</dbReference>
<protein>
    <submittedName>
        <fullName evidence="3">Uncharacterized protein</fullName>
    </submittedName>
</protein>
<dbReference type="Gene3D" id="2.60.40.1820">
    <property type="match status" value="1"/>
</dbReference>